<dbReference type="AlphaFoldDB" id="A0A4R0XSJ8"/>
<evidence type="ECO:0000256" key="8">
    <source>
        <dbReference type="ARBA" id="ARBA00022475"/>
    </source>
</evidence>
<keyword evidence="8" id="KW-1003">Cell membrane</keyword>
<gene>
    <name evidence="25" type="ORF">C4B25_01745</name>
</gene>
<accession>A0A4R0XSJ8</accession>
<feature type="transmembrane region" description="Helical" evidence="24">
    <location>
        <begin position="168"/>
        <end position="187"/>
    </location>
</feature>
<keyword evidence="11 24" id="KW-0812">Transmembrane</keyword>
<evidence type="ECO:0000256" key="22">
    <source>
        <dbReference type="ARBA" id="ARBA00032743"/>
    </source>
</evidence>
<reference evidence="25 26" key="1">
    <citation type="submission" date="2018-02" db="EMBL/GenBank/DDBJ databases">
        <title>Mycoplasma marinum and Mycoplasma todarodis sp. nov., moderately halophilic and psychrotolerant mycoplasmas isolated from cephalopods.</title>
        <authorList>
            <person name="Viver T."/>
        </authorList>
    </citation>
    <scope>NUCLEOTIDE SEQUENCE [LARGE SCALE GENOMIC DNA]</scope>
    <source>
        <strain evidence="25 26">5H</strain>
    </source>
</reference>
<evidence type="ECO:0000256" key="3">
    <source>
        <dbReference type="ARBA" id="ARBA00005119"/>
    </source>
</evidence>
<dbReference type="PANTHER" id="PTHR46382:SF1">
    <property type="entry name" value="PHOSPHATIDATE CYTIDYLYLTRANSFERASE"/>
    <property type="match status" value="1"/>
</dbReference>
<dbReference type="GO" id="GO:0004605">
    <property type="term" value="F:phosphatidate cytidylyltransferase activity"/>
    <property type="evidence" value="ECO:0007669"/>
    <property type="project" value="UniProtKB-EC"/>
</dbReference>
<dbReference type="Pfam" id="PF01148">
    <property type="entry name" value="CTP_transf_1"/>
    <property type="match status" value="1"/>
</dbReference>
<evidence type="ECO:0000256" key="19">
    <source>
        <dbReference type="ARBA" id="ARBA00031825"/>
    </source>
</evidence>
<protein>
    <recommendedName>
        <fullName evidence="7">Phosphatidate cytidylyltransferase</fullName>
        <ecNumber evidence="6">2.7.7.41</ecNumber>
    </recommendedName>
    <alternativeName>
        <fullName evidence="20">CDP-DAG synthase</fullName>
    </alternativeName>
    <alternativeName>
        <fullName evidence="22">CDP-DG synthase</fullName>
    </alternativeName>
    <alternativeName>
        <fullName evidence="18">CDP-diacylglycerol synthase</fullName>
    </alternativeName>
    <alternativeName>
        <fullName evidence="21">CDP-diglyceride pyrophosphorylase</fullName>
    </alternativeName>
    <alternativeName>
        <fullName evidence="23">CDP-diglyceride synthase</fullName>
    </alternativeName>
    <alternativeName>
        <fullName evidence="19">CTP:phosphatidate cytidylyltransferase</fullName>
    </alternativeName>
</protein>
<evidence type="ECO:0000256" key="18">
    <source>
        <dbReference type="ARBA" id="ARBA00029893"/>
    </source>
</evidence>
<feature type="transmembrane region" description="Helical" evidence="24">
    <location>
        <begin position="251"/>
        <end position="273"/>
    </location>
</feature>
<evidence type="ECO:0000256" key="13">
    <source>
        <dbReference type="ARBA" id="ARBA00022989"/>
    </source>
</evidence>
<evidence type="ECO:0000256" key="20">
    <source>
        <dbReference type="ARBA" id="ARBA00032253"/>
    </source>
</evidence>
<comment type="caution">
    <text evidence="25">The sequence shown here is derived from an EMBL/GenBank/DDBJ whole genome shotgun (WGS) entry which is preliminary data.</text>
</comment>
<evidence type="ECO:0000313" key="26">
    <source>
        <dbReference type="Proteomes" id="UP000291072"/>
    </source>
</evidence>
<evidence type="ECO:0000256" key="7">
    <source>
        <dbReference type="ARBA" id="ARBA00019373"/>
    </source>
</evidence>
<evidence type="ECO:0000256" key="1">
    <source>
        <dbReference type="ARBA" id="ARBA00001698"/>
    </source>
</evidence>
<dbReference type="PANTHER" id="PTHR46382">
    <property type="entry name" value="PHOSPHATIDATE CYTIDYLYLTRANSFERASE"/>
    <property type="match status" value="1"/>
</dbReference>
<dbReference type="GO" id="GO:0016024">
    <property type="term" value="P:CDP-diacylglycerol biosynthetic process"/>
    <property type="evidence" value="ECO:0007669"/>
    <property type="project" value="TreeGrafter"/>
</dbReference>
<sequence length="318" mass="35650">MKNYLKKVNPRYPSAIIAILLIIPVFICIILGGKGGRIFGSIFMIVGAMYGSYEFIKHMKLHTVSKILIPFLTISVFLVEKDFVMIDIVADGFGRGAVFGEGRMYLTHMIGFSTILIPAIVLTLVLFDPVATADGNRLRTYIYTLFITVAVGIFFRVLFSITVIDWKIVMLLVPVAIISDTFAYIGGSLLGKKFPKKLAPKISPKKTWVGFITGYLFAVLYIVLYIHFTGIFKFDNGNYIVDNSLILKGRYVTLFVMLALALPIVSPVGDLVFSSFKREMGIKDYGKIMPGHGGLLDRIDSWIFIVITFSMIFEMLVW</sequence>
<evidence type="ECO:0000256" key="11">
    <source>
        <dbReference type="ARBA" id="ARBA00022692"/>
    </source>
</evidence>
<comment type="similarity">
    <text evidence="5">Belongs to the CDS family.</text>
</comment>
<feature type="transmembrane region" description="Helical" evidence="24">
    <location>
        <begin position="12"/>
        <end position="32"/>
    </location>
</feature>
<feature type="transmembrane region" description="Helical" evidence="24">
    <location>
        <begin position="299"/>
        <end position="317"/>
    </location>
</feature>
<keyword evidence="10" id="KW-0808">Transferase</keyword>
<evidence type="ECO:0000256" key="2">
    <source>
        <dbReference type="ARBA" id="ARBA00004651"/>
    </source>
</evidence>
<comment type="pathway">
    <text evidence="4">Lipid metabolism.</text>
</comment>
<keyword evidence="12" id="KW-0548">Nucleotidyltransferase</keyword>
<feature type="transmembrane region" description="Helical" evidence="24">
    <location>
        <begin position="38"/>
        <end position="56"/>
    </location>
</feature>
<keyword evidence="9" id="KW-0444">Lipid biosynthesis</keyword>
<evidence type="ECO:0000256" key="5">
    <source>
        <dbReference type="ARBA" id="ARBA00010185"/>
    </source>
</evidence>
<evidence type="ECO:0000313" key="25">
    <source>
        <dbReference type="EMBL" id="TCG11400.1"/>
    </source>
</evidence>
<keyword evidence="17" id="KW-1208">Phospholipid metabolism</keyword>
<evidence type="ECO:0000256" key="15">
    <source>
        <dbReference type="ARBA" id="ARBA00023136"/>
    </source>
</evidence>
<evidence type="ECO:0000256" key="12">
    <source>
        <dbReference type="ARBA" id="ARBA00022695"/>
    </source>
</evidence>
<dbReference type="OrthoDB" id="9799199at2"/>
<evidence type="ECO:0000256" key="9">
    <source>
        <dbReference type="ARBA" id="ARBA00022516"/>
    </source>
</evidence>
<dbReference type="EC" id="2.7.7.41" evidence="6"/>
<evidence type="ECO:0000256" key="23">
    <source>
        <dbReference type="ARBA" id="ARBA00033406"/>
    </source>
</evidence>
<evidence type="ECO:0000256" key="10">
    <source>
        <dbReference type="ARBA" id="ARBA00022679"/>
    </source>
</evidence>
<keyword evidence="15 24" id="KW-0472">Membrane</keyword>
<proteinExistence type="inferred from homology"/>
<comment type="catalytic activity">
    <reaction evidence="1">
        <text>a 1,2-diacyl-sn-glycero-3-phosphate + CTP + H(+) = a CDP-1,2-diacyl-sn-glycerol + diphosphate</text>
        <dbReference type="Rhea" id="RHEA:16229"/>
        <dbReference type="ChEBI" id="CHEBI:15378"/>
        <dbReference type="ChEBI" id="CHEBI:33019"/>
        <dbReference type="ChEBI" id="CHEBI:37563"/>
        <dbReference type="ChEBI" id="CHEBI:58332"/>
        <dbReference type="ChEBI" id="CHEBI:58608"/>
        <dbReference type="EC" id="2.7.7.41"/>
    </reaction>
</comment>
<dbReference type="GO" id="GO:0005886">
    <property type="term" value="C:plasma membrane"/>
    <property type="evidence" value="ECO:0007669"/>
    <property type="project" value="UniProtKB-SubCell"/>
</dbReference>
<evidence type="ECO:0000256" key="4">
    <source>
        <dbReference type="ARBA" id="ARBA00005189"/>
    </source>
</evidence>
<feature type="transmembrane region" description="Helical" evidence="24">
    <location>
        <begin position="142"/>
        <end position="162"/>
    </location>
</feature>
<evidence type="ECO:0000256" key="14">
    <source>
        <dbReference type="ARBA" id="ARBA00023098"/>
    </source>
</evidence>
<evidence type="ECO:0000256" key="16">
    <source>
        <dbReference type="ARBA" id="ARBA00023209"/>
    </source>
</evidence>
<keyword evidence="26" id="KW-1185">Reference proteome</keyword>
<dbReference type="Proteomes" id="UP000291072">
    <property type="component" value="Unassembled WGS sequence"/>
</dbReference>
<evidence type="ECO:0000256" key="24">
    <source>
        <dbReference type="SAM" id="Phobius"/>
    </source>
</evidence>
<evidence type="ECO:0000256" key="21">
    <source>
        <dbReference type="ARBA" id="ARBA00032396"/>
    </source>
</evidence>
<dbReference type="RefSeq" id="WP_131613340.1">
    <property type="nucleotide sequence ID" value="NZ_PSZP01000008.1"/>
</dbReference>
<comment type="subcellular location">
    <subcellularLocation>
        <location evidence="2">Cell membrane</location>
        <topology evidence="2">Multi-pass membrane protein</topology>
    </subcellularLocation>
</comment>
<keyword evidence="16" id="KW-0594">Phospholipid biosynthesis</keyword>
<organism evidence="25 26">
    <name type="scientific">Mycoplasma todarodis</name>
    <dbReference type="NCBI Taxonomy" id="1937191"/>
    <lineage>
        <taxon>Bacteria</taxon>
        <taxon>Bacillati</taxon>
        <taxon>Mycoplasmatota</taxon>
        <taxon>Mollicutes</taxon>
        <taxon>Mycoplasmataceae</taxon>
        <taxon>Mycoplasma</taxon>
    </lineage>
</organism>
<feature type="transmembrane region" description="Helical" evidence="24">
    <location>
        <begin position="208"/>
        <end position="231"/>
    </location>
</feature>
<evidence type="ECO:0000256" key="6">
    <source>
        <dbReference type="ARBA" id="ARBA00012487"/>
    </source>
</evidence>
<evidence type="ECO:0000256" key="17">
    <source>
        <dbReference type="ARBA" id="ARBA00023264"/>
    </source>
</evidence>
<name>A0A4R0XSJ8_9MOLU</name>
<feature type="transmembrane region" description="Helical" evidence="24">
    <location>
        <begin position="110"/>
        <end position="130"/>
    </location>
</feature>
<dbReference type="EMBL" id="PSZP01000008">
    <property type="protein sequence ID" value="TCG11400.1"/>
    <property type="molecule type" value="Genomic_DNA"/>
</dbReference>
<feature type="transmembrane region" description="Helical" evidence="24">
    <location>
        <begin position="68"/>
        <end position="90"/>
    </location>
</feature>
<keyword evidence="13 24" id="KW-1133">Transmembrane helix</keyword>
<comment type="pathway">
    <text evidence="3">Phospholipid metabolism; CDP-diacylglycerol biosynthesis; CDP-diacylglycerol from sn-glycerol 3-phosphate: step 3/3.</text>
</comment>
<keyword evidence="14" id="KW-0443">Lipid metabolism</keyword>